<dbReference type="GO" id="GO:0005886">
    <property type="term" value="C:plasma membrane"/>
    <property type="evidence" value="ECO:0007669"/>
    <property type="project" value="UniProtKB-SubCell"/>
</dbReference>
<dbReference type="PROSITE" id="PS01246">
    <property type="entry name" value="UPF0003"/>
    <property type="match status" value="1"/>
</dbReference>
<dbReference type="SUPFAM" id="SSF50182">
    <property type="entry name" value="Sm-like ribonucleoproteins"/>
    <property type="match status" value="1"/>
</dbReference>
<comment type="subcellular location">
    <subcellularLocation>
        <location evidence="1">Cell membrane</location>
        <topology evidence="1">Multi-pass membrane protein</topology>
    </subcellularLocation>
</comment>
<dbReference type="InterPro" id="IPR008910">
    <property type="entry name" value="MSC_TM_helix"/>
</dbReference>
<evidence type="ECO:0000256" key="6">
    <source>
        <dbReference type="ARBA" id="ARBA00023136"/>
    </source>
</evidence>
<gene>
    <name evidence="11" type="ORF">MGWOODY_Tha1360</name>
</gene>
<keyword evidence="5 7" id="KW-1133">Transmembrane helix</keyword>
<dbReference type="Gene3D" id="1.10.287.1260">
    <property type="match status" value="1"/>
</dbReference>
<dbReference type="Pfam" id="PF05552">
    <property type="entry name" value="MS_channel_1st_1"/>
    <property type="match status" value="1"/>
</dbReference>
<name>A0A160TE98_9ZZZZ</name>
<dbReference type="AlphaFoldDB" id="A0A160TE98"/>
<reference evidence="11" key="1">
    <citation type="submission" date="2015-10" db="EMBL/GenBank/DDBJ databases">
        <authorList>
            <person name="Gilbert D.G."/>
        </authorList>
    </citation>
    <scope>NUCLEOTIDE SEQUENCE</scope>
</reference>
<dbReference type="SUPFAM" id="SSF82689">
    <property type="entry name" value="Mechanosensitive channel protein MscS (YggB), C-terminal domain"/>
    <property type="match status" value="1"/>
</dbReference>
<evidence type="ECO:0000256" key="4">
    <source>
        <dbReference type="ARBA" id="ARBA00022692"/>
    </source>
</evidence>
<dbReference type="InterPro" id="IPR006686">
    <property type="entry name" value="MscS_channel_CS"/>
</dbReference>
<dbReference type="InterPro" id="IPR049142">
    <property type="entry name" value="MS_channel_1st"/>
</dbReference>
<feature type="domain" description="Mechanosensitive ion channel transmembrane helices 2/3" evidence="10">
    <location>
        <begin position="65"/>
        <end position="106"/>
    </location>
</feature>
<protein>
    <submittedName>
        <fullName evidence="11">Small-conductance mechanosensitive channel</fullName>
    </submittedName>
</protein>
<evidence type="ECO:0000259" key="10">
    <source>
        <dbReference type="Pfam" id="PF21088"/>
    </source>
</evidence>
<evidence type="ECO:0000259" key="9">
    <source>
        <dbReference type="Pfam" id="PF21082"/>
    </source>
</evidence>
<dbReference type="Pfam" id="PF21082">
    <property type="entry name" value="MS_channel_3rd"/>
    <property type="match status" value="1"/>
</dbReference>
<proteinExistence type="inferred from homology"/>
<dbReference type="InterPro" id="IPR011014">
    <property type="entry name" value="MscS_channel_TM-2"/>
</dbReference>
<feature type="transmembrane region" description="Helical" evidence="7">
    <location>
        <begin position="20"/>
        <end position="46"/>
    </location>
</feature>
<keyword evidence="4 7" id="KW-0812">Transmembrane</keyword>
<dbReference type="InterPro" id="IPR049278">
    <property type="entry name" value="MS_channel_C"/>
</dbReference>
<dbReference type="Pfam" id="PF00924">
    <property type="entry name" value="MS_channel_2nd"/>
    <property type="match status" value="1"/>
</dbReference>
<evidence type="ECO:0000313" key="11">
    <source>
        <dbReference type="EMBL" id="CUS42078.1"/>
    </source>
</evidence>
<dbReference type="InterPro" id="IPR023408">
    <property type="entry name" value="MscS_beta-dom_sf"/>
</dbReference>
<feature type="domain" description="Mechanosensitive ion channel MscS" evidence="8">
    <location>
        <begin position="107"/>
        <end position="173"/>
    </location>
</feature>
<accession>A0A160TE98</accession>
<evidence type="ECO:0000256" key="1">
    <source>
        <dbReference type="ARBA" id="ARBA00004651"/>
    </source>
</evidence>
<comment type="similarity">
    <text evidence="2">Belongs to the MscS (TC 1.A.23) family.</text>
</comment>
<dbReference type="SUPFAM" id="SSF82861">
    <property type="entry name" value="Mechanosensitive channel protein MscS (YggB), transmembrane region"/>
    <property type="match status" value="1"/>
</dbReference>
<dbReference type="GO" id="GO:0008381">
    <property type="term" value="F:mechanosensitive monoatomic ion channel activity"/>
    <property type="evidence" value="ECO:0007669"/>
    <property type="project" value="InterPro"/>
</dbReference>
<dbReference type="InterPro" id="IPR011066">
    <property type="entry name" value="MscS_channel_C_sf"/>
</dbReference>
<evidence type="ECO:0000256" key="3">
    <source>
        <dbReference type="ARBA" id="ARBA00022475"/>
    </source>
</evidence>
<feature type="transmembrane region" description="Helical" evidence="7">
    <location>
        <begin position="58"/>
        <end position="81"/>
    </location>
</feature>
<evidence type="ECO:0000256" key="7">
    <source>
        <dbReference type="SAM" id="Phobius"/>
    </source>
</evidence>
<dbReference type="PANTHER" id="PTHR30221">
    <property type="entry name" value="SMALL-CONDUCTANCE MECHANOSENSITIVE CHANNEL"/>
    <property type="match status" value="1"/>
</dbReference>
<evidence type="ECO:0000256" key="2">
    <source>
        <dbReference type="ARBA" id="ARBA00008017"/>
    </source>
</evidence>
<dbReference type="Gene3D" id="2.30.30.60">
    <property type="match status" value="1"/>
</dbReference>
<dbReference type="Gene3D" id="3.30.70.100">
    <property type="match status" value="1"/>
</dbReference>
<dbReference type="InterPro" id="IPR010920">
    <property type="entry name" value="LSM_dom_sf"/>
</dbReference>
<keyword evidence="3" id="KW-1003">Cell membrane</keyword>
<organism evidence="11">
    <name type="scientific">hydrothermal vent metagenome</name>
    <dbReference type="NCBI Taxonomy" id="652676"/>
    <lineage>
        <taxon>unclassified sequences</taxon>
        <taxon>metagenomes</taxon>
        <taxon>ecological metagenomes</taxon>
    </lineage>
</organism>
<feature type="transmembrane region" description="Helical" evidence="7">
    <location>
        <begin position="87"/>
        <end position="105"/>
    </location>
</feature>
<dbReference type="PANTHER" id="PTHR30221:SF1">
    <property type="entry name" value="SMALL-CONDUCTANCE MECHANOSENSITIVE CHANNEL"/>
    <property type="match status" value="1"/>
</dbReference>
<feature type="domain" description="Mechanosensitive ion channel MscS C-terminal" evidence="9">
    <location>
        <begin position="180"/>
        <end position="262"/>
    </location>
</feature>
<keyword evidence="6 7" id="KW-0472">Membrane</keyword>
<dbReference type="EMBL" id="CZQC01000061">
    <property type="protein sequence ID" value="CUS42078.1"/>
    <property type="molecule type" value="Genomic_DNA"/>
</dbReference>
<sequence length="278" mass="30207">MNLESLNLNPELLWADYVLPWGTQIILALLIFIIGRIAVGMITNGVSKVMTTAKLDPILVNFLSGILRSVLLLLVLVFALSKLGLDTTSLVALLGAAGLAVGLALKDSLSHFAAGVMLILFRPFKVGDYVEINGVGGSVEQITILSTRLKSPDNKVITVPNGSVFGNTMINFSEQATRRVDMVVGIGYGSDLLKAKAILEEMVNGHELVLKDPAPKIAVSELADSSVNFVVRPWVNAADYWTVKWDLTEKIKLRFDEEGIEIPFPQMSVHFEKTESAA</sequence>
<dbReference type="Pfam" id="PF21088">
    <property type="entry name" value="MS_channel_1st"/>
    <property type="match status" value="1"/>
</dbReference>
<evidence type="ECO:0000256" key="5">
    <source>
        <dbReference type="ARBA" id="ARBA00022989"/>
    </source>
</evidence>
<dbReference type="InterPro" id="IPR045275">
    <property type="entry name" value="MscS_archaea/bacteria_type"/>
</dbReference>
<dbReference type="InterPro" id="IPR006685">
    <property type="entry name" value="MscS_channel_2nd"/>
</dbReference>
<evidence type="ECO:0000259" key="8">
    <source>
        <dbReference type="Pfam" id="PF00924"/>
    </source>
</evidence>